<dbReference type="InterPro" id="IPR044822">
    <property type="entry name" value="Myb_DNA-bind_4"/>
</dbReference>
<feature type="compositionally biased region" description="Low complexity" evidence="1">
    <location>
        <begin position="1"/>
        <end position="31"/>
    </location>
</feature>
<dbReference type="EMBL" id="CALNXK010000145">
    <property type="protein sequence ID" value="CAH3168507.1"/>
    <property type="molecule type" value="Genomic_DNA"/>
</dbReference>
<feature type="region of interest" description="Disordered" evidence="1">
    <location>
        <begin position="191"/>
        <end position="211"/>
    </location>
</feature>
<dbReference type="Proteomes" id="UP001159405">
    <property type="component" value="Unassembled WGS sequence"/>
</dbReference>
<dbReference type="PANTHER" id="PTHR31307">
    <property type="entry name" value="TRIHELIX TRANSCRIPTION FACTOR ASIL2"/>
    <property type="match status" value="1"/>
</dbReference>
<name>A0ABN8QRZ6_9CNID</name>
<feature type="compositionally biased region" description="Basic and acidic residues" evidence="1">
    <location>
        <begin position="43"/>
        <end position="55"/>
    </location>
</feature>
<dbReference type="PANTHER" id="PTHR31307:SF4">
    <property type="entry name" value="TRIHELIX TRANSCRIPTION FACTOR ASIL2"/>
    <property type="match status" value="1"/>
</dbReference>
<proteinExistence type="predicted"/>
<dbReference type="Gene3D" id="1.10.10.60">
    <property type="entry name" value="Homeodomain-like"/>
    <property type="match status" value="1"/>
</dbReference>
<feature type="domain" description="Myb/SANT-like DNA-binding" evidence="2">
    <location>
        <begin position="55"/>
        <end position="142"/>
    </location>
</feature>
<sequence>MPHATTSSSPPGQRSSSPQSGSSASGTSTPTCEIASTSTEGNTKQDKRQGKTTQDRWTENQVKYLVDLWEANISRLESQQSRKVWGEIATKINEQFDLARLPSQCERKIKHLKKKYKEAKDWNRSQTGGNNETCEHFDVFDRVLGGRDVVTLKHVRKLQMQQRKIRRNCLTRLLVTRRRIYTRIRQRKPFKQWESKSKAGARGRREKEREKGAREAWRTTILRILLDLPREWSARVIDWQML</sequence>
<reference evidence="3 4" key="1">
    <citation type="submission" date="2022-05" db="EMBL/GenBank/DDBJ databases">
        <authorList>
            <consortium name="Genoscope - CEA"/>
            <person name="William W."/>
        </authorList>
    </citation>
    <scope>NUCLEOTIDE SEQUENCE [LARGE SCALE GENOMIC DNA]</scope>
</reference>
<dbReference type="InterPro" id="IPR044823">
    <property type="entry name" value="ASIL1/2-like"/>
</dbReference>
<comment type="caution">
    <text evidence="3">The sequence shown here is derived from an EMBL/GenBank/DDBJ whole genome shotgun (WGS) entry which is preliminary data.</text>
</comment>
<dbReference type="Pfam" id="PF13837">
    <property type="entry name" value="Myb_DNA-bind_4"/>
    <property type="match status" value="1"/>
</dbReference>
<accession>A0ABN8QRZ6</accession>
<protein>
    <recommendedName>
        <fullName evidence="2">Myb/SANT-like DNA-binding domain-containing protein</fullName>
    </recommendedName>
</protein>
<evidence type="ECO:0000256" key="1">
    <source>
        <dbReference type="SAM" id="MobiDB-lite"/>
    </source>
</evidence>
<evidence type="ECO:0000313" key="3">
    <source>
        <dbReference type="EMBL" id="CAH3168507.1"/>
    </source>
</evidence>
<gene>
    <name evidence="3" type="ORF">PLOB_00009236</name>
</gene>
<evidence type="ECO:0000259" key="2">
    <source>
        <dbReference type="Pfam" id="PF13837"/>
    </source>
</evidence>
<organism evidence="3 4">
    <name type="scientific">Porites lobata</name>
    <dbReference type="NCBI Taxonomy" id="104759"/>
    <lineage>
        <taxon>Eukaryota</taxon>
        <taxon>Metazoa</taxon>
        <taxon>Cnidaria</taxon>
        <taxon>Anthozoa</taxon>
        <taxon>Hexacorallia</taxon>
        <taxon>Scleractinia</taxon>
        <taxon>Fungiina</taxon>
        <taxon>Poritidae</taxon>
        <taxon>Porites</taxon>
    </lineage>
</organism>
<evidence type="ECO:0000313" key="4">
    <source>
        <dbReference type="Proteomes" id="UP001159405"/>
    </source>
</evidence>
<feature type="region of interest" description="Disordered" evidence="1">
    <location>
        <begin position="1"/>
        <end position="55"/>
    </location>
</feature>
<keyword evidence="4" id="KW-1185">Reference proteome</keyword>